<dbReference type="PANTHER" id="PTHR11804">
    <property type="entry name" value="PROTEASE M3 THIMET OLIGOPEPTIDASE-RELATED"/>
    <property type="match status" value="1"/>
</dbReference>
<keyword evidence="5 9" id="KW-0862">Zinc</keyword>
<dbReference type="Pfam" id="PF01432">
    <property type="entry name" value="Peptidase_M3"/>
    <property type="match status" value="1"/>
</dbReference>
<dbReference type="InterPro" id="IPR045090">
    <property type="entry name" value="Pept_M3A_M3B"/>
</dbReference>
<dbReference type="PANTHER" id="PTHR11804:SF84">
    <property type="entry name" value="SACCHAROLYSIN"/>
    <property type="match status" value="1"/>
</dbReference>
<name>A0ABQ6H1Z7_9GAMM</name>
<evidence type="ECO:0000256" key="6">
    <source>
        <dbReference type="ARBA" id="ARBA00023049"/>
    </source>
</evidence>
<evidence type="ECO:0000259" key="10">
    <source>
        <dbReference type="Pfam" id="PF01432"/>
    </source>
</evidence>
<dbReference type="InterPro" id="IPR024080">
    <property type="entry name" value="Neurolysin/TOP_N"/>
</dbReference>
<dbReference type="Gene3D" id="3.40.390.10">
    <property type="entry name" value="Collagenase (Catalytic Domain)"/>
    <property type="match status" value="1"/>
</dbReference>
<protein>
    <recommendedName>
        <fullName evidence="8">oligopeptidase A</fullName>
        <ecNumber evidence="8">3.4.24.70</ecNumber>
    </recommendedName>
</protein>
<dbReference type="SUPFAM" id="SSF55486">
    <property type="entry name" value="Metalloproteases ('zincins'), catalytic domain"/>
    <property type="match status" value="1"/>
</dbReference>
<dbReference type="Gene3D" id="1.10.1370.10">
    <property type="entry name" value="Neurolysin, domain 3"/>
    <property type="match status" value="1"/>
</dbReference>
<dbReference type="InterPro" id="IPR024077">
    <property type="entry name" value="Neurolysin/TOP_dom2"/>
</dbReference>
<evidence type="ECO:0000313" key="12">
    <source>
        <dbReference type="EMBL" id="GLX82185.1"/>
    </source>
</evidence>
<keyword evidence="13" id="KW-1185">Reference proteome</keyword>
<dbReference type="Proteomes" id="UP001157133">
    <property type="component" value="Unassembled WGS sequence"/>
</dbReference>
<keyword evidence="2 9" id="KW-0645">Protease</keyword>
<keyword evidence="3 9" id="KW-0479">Metal-binding</keyword>
<dbReference type="Pfam" id="PF19310">
    <property type="entry name" value="TOP_N"/>
    <property type="match status" value="1"/>
</dbReference>
<sequence length="700" mass="79261">MLEFMLIRHYILTIMNNNKLFMTNASLQSDLLPQFSNIQPSAIKTNVASAIEHCKTVIESALANNEHYTWQNLIMVIDDADDKLSRLWSPIGHLNSVKSSDELREAYESCLPLLSEYSTFVGQHKGLYQAYEQIAHSEAFSSLTPPQQKVINDALRDFKLSGIALPQAEQARYGEIVTRLSELGSTFSNNLLDATQAFTVTIESEGELSGLPQSAKDAAKELANSKDKSGWLFTLDFPSYLPVMMYADNESLRETMYRAFATRASEQGPNAGEYDNSAVMSEILELRHELAQLLGFSNFAEKSLATKMASSPDEVFGFLHDLANKSKAQGQNDYQELIAFAKEKHNKTDLHAWDLPYYSEKLKQDRYAISDEQLRPYFPEERAVNGLFTVVHKLFNITIKQRNDIDVWHEDVKFFDIFDETNQLRGSFYLDLYAREKKRGGAWMDECVCRRELADGSIQLPVAYLTCNFNRPVGDKPALFTHDEVVTLFHEFGHGIHHMLTKIGDSGVSGINGVPWDAVELPSQFLENWCWQPEALAFISGHYETNEPLPQDLLDKMLAAKNFQSAMQMLRQLEFSLFDFTMHANYSPARGDEIQKVLNEIRQQVAVIKAPEFNRFQHSFGHIFGGGYAAGYYSYKWAEVLSADAFSKFEEEGIFNADTGHAFLTNILEKGGSQEPAELFMAFRGREPEIGALLRHSGIE</sequence>
<proteinExistence type="inferred from homology"/>
<evidence type="ECO:0000313" key="13">
    <source>
        <dbReference type="Proteomes" id="UP001157133"/>
    </source>
</evidence>
<reference evidence="12 13" key="1">
    <citation type="submission" date="2023-03" db="EMBL/GenBank/DDBJ databases">
        <title>Draft genome sequence of Thalassotalea eurytherma JCM 18482T.</title>
        <authorList>
            <person name="Sawabe T."/>
        </authorList>
    </citation>
    <scope>NUCLEOTIDE SEQUENCE [LARGE SCALE GENOMIC DNA]</scope>
    <source>
        <strain evidence="12 13">JCM 18482</strain>
    </source>
</reference>
<organism evidence="12 13">
    <name type="scientific">Thalassotalea eurytherma</name>
    <dbReference type="NCBI Taxonomy" id="1144278"/>
    <lineage>
        <taxon>Bacteria</taxon>
        <taxon>Pseudomonadati</taxon>
        <taxon>Pseudomonadota</taxon>
        <taxon>Gammaproteobacteria</taxon>
        <taxon>Alteromonadales</taxon>
        <taxon>Colwelliaceae</taxon>
        <taxon>Thalassotalea</taxon>
    </lineage>
</organism>
<dbReference type="InterPro" id="IPR034005">
    <property type="entry name" value="M3A_DCP"/>
</dbReference>
<evidence type="ECO:0000256" key="1">
    <source>
        <dbReference type="ARBA" id="ARBA00006040"/>
    </source>
</evidence>
<evidence type="ECO:0000256" key="5">
    <source>
        <dbReference type="ARBA" id="ARBA00022833"/>
    </source>
</evidence>
<comment type="similarity">
    <text evidence="1 9">Belongs to the peptidase M3 family.</text>
</comment>
<evidence type="ECO:0000256" key="3">
    <source>
        <dbReference type="ARBA" id="ARBA00022723"/>
    </source>
</evidence>
<dbReference type="InterPro" id="IPR001567">
    <property type="entry name" value="Pept_M3A_M3B_dom"/>
</dbReference>
<accession>A0ABQ6H1Z7</accession>
<evidence type="ECO:0000256" key="7">
    <source>
        <dbReference type="ARBA" id="ARBA00024603"/>
    </source>
</evidence>
<feature type="domain" description="Peptidase M3A/M3B catalytic" evidence="10">
    <location>
        <begin position="243"/>
        <end position="698"/>
    </location>
</feature>
<dbReference type="CDD" id="cd06456">
    <property type="entry name" value="M3A_DCP"/>
    <property type="match status" value="1"/>
</dbReference>
<feature type="domain" description="Oligopeptidase A N-terminal" evidence="11">
    <location>
        <begin position="62"/>
        <end position="168"/>
    </location>
</feature>
<comment type="catalytic activity">
    <reaction evidence="7">
        <text>Hydrolysis of oligopeptides, with broad specificity. Gly or Ala commonly occur as P1 or P1' residues, but more distant residues are also important, as is shown by the fact that Z-Gly-Pro-Gly-|-Gly-Pro-Ala is cleaved, but not Z-(Gly)(5).</text>
        <dbReference type="EC" id="3.4.24.70"/>
    </reaction>
</comment>
<dbReference type="Gene3D" id="1.20.1050.40">
    <property type="entry name" value="Endopeptidase. Chain P, domain 1"/>
    <property type="match status" value="1"/>
</dbReference>
<keyword evidence="6 9" id="KW-0482">Metalloprotease</keyword>
<comment type="cofactor">
    <cofactor evidence="9">
        <name>Zn(2+)</name>
        <dbReference type="ChEBI" id="CHEBI:29105"/>
    </cofactor>
    <text evidence="9">Binds 1 zinc ion.</text>
</comment>
<dbReference type="EMBL" id="BSSU01000007">
    <property type="protein sequence ID" value="GLX82185.1"/>
    <property type="molecule type" value="Genomic_DNA"/>
</dbReference>
<evidence type="ECO:0000256" key="2">
    <source>
        <dbReference type="ARBA" id="ARBA00022670"/>
    </source>
</evidence>
<dbReference type="InterPro" id="IPR024079">
    <property type="entry name" value="MetalloPept_cat_dom_sf"/>
</dbReference>
<gene>
    <name evidence="12" type="primary">opdA</name>
    <name evidence="12" type="ORF">theurythT_16370</name>
</gene>
<evidence type="ECO:0000256" key="4">
    <source>
        <dbReference type="ARBA" id="ARBA00022801"/>
    </source>
</evidence>
<evidence type="ECO:0000259" key="11">
    <source>
        <dbReference type="Pfam" id="PF19310"/>
    </source>
</evidence>
<evidence type="ECO:0000256" key="9">
    <source>
        <dbReference type="RuleBase" id="RU003435"/>
    </source>
</evidence>
<keyword evidence="4 9" id="KW-0378">Hydrolase</keyword>
<dbReference type="EC" id="3.4.24.70" evidence="8"/>
<comment type="caution">
    <text evidence="12">The sequence shown here is derived from an EMBL/GenBank/DDBJ whole genome shotgun (WGS) entry which is preliminary data.</text>
</comment>
<dbReference type="NCBIfam" id="NF008159">
    <property type="entry name" value="PRK10911.1"/>
    <property type="match status" value="1"/>
</dbReference>
<dbReference type="InterPro" id="IPR045666">
    <property type="entry name" value="OpdA_N"/>
</dbReference>
<evidence type="ECO:0000256" key="8">
    <source>
        <dbReference type="ARBA" id="ARBA00026100"/>
    </source>
</evidence>